<dbReference type="Gramene" id="TVU19098">
    <property type="protein sequence ID" value="TVU19098"/>
    <property type="gene ID" value="EJB05_35231"/>
</dbReference>
<comment type="caution">
    <text evidence="2">The sequence shown here is derived from an EMBL/GenBank/DDBJ whole genome shotgun (WGS) entry which is preliminary data.</text>
</comment>
<gene>
    <name evidence="2" type="ORF">EJB05_35231</name>
</gene>
<accession>A0A5J9U770</accession>
<feature type="non-terminal residue" evidence="2">
    <location>
        <position position="1"/>
    </location>
</feature>
<dbReference type="SUPFAM" id="SSF53335">
    <property type="entry name" value="S-adenosyl-L-methionine-dependent methyltransferases"/>
    <property type="match status" value="1"/>
</dbReference>
<dbReference type="OrthoDB" id="411785at2759"/>
<dbReference type="EMBL" id="RWGY01000029">
    <property type="protein sequence ID" value="TVU19098.1"/>
    <property type="molecule type" value="Genomic_DNA"/>
</dbReference>
<proteinExistence type="predicted"/>
<dbReference type="InterPro" id="IPR029063">
    <property type="entry name" value="SAM-dependent_MTases_sf"/>
</dbReference>
<name>A0A5J9U770_9POAL</name>
<protein>
    <recommendedName>
        <fullName evidence="1">Methyltransferase type 11 domain-containing protein</fullName>
    </recommendedName>
</protein>
<sequence>MTRRETEFCFFGPRGIVVGCSSSWLGEELLPEGIADGITCVDHSPVARACLTAQDTHGVEAVVANILDLPFEHESFDLVIEKGTMAVVCGKCQIAGLWKSNCMTVDNPTTLIYNVDYALAGGYRGMETRRSSAHFGGQPYVSDQGRPFGRPVHRQPTAAQHADARTCERCSVAHTVAALLKSKT</sequence>
<dbReference type="Gene3D" id="3.40.50.150">
    <property type="entry name" value="Vaccinia Virus protein VP39"/>
    <property type="match status" value="1"/>
</dbReference>
<dbReference type="Pfam" id="PF08241">
    <property type="entry name" value="Methyltransf_11"/>
    <property type="match status" value="1"/>
</dbReference>
<organism evidence="2 3">
    <name type="scientific">Eragrostis curvula</name>
    <name type="common">weeping love grass</name>
    <dbReference type="NCBI Taxonomy" id="38414"/>
    <lineage>
        <taxon>Eukaryota</taxon>
        <taxon>Viridiplantae</taxon>
        <taxon>Streptophyta</taxon>
        <taxon>Embryophyta</taxon>
        <taxon>Tracheophyta</taxon>
        <taxon>Spermatophyta</taxon>
        <taxon>Magnoliopsida</taxon>
        <taxon>Liliopsida</taxon>
        <taxon>Poales</taxon>
        <taxon>Poaceae</taxon>
        <taxon>PACMAD clade</taxon>
        <taxon>Chloridoideae</taxon>
        <taxon>Eragrostideae</taxon>
        <taxon>Eragrostidinae</taxon>
        <taxon>Eragrostis</taxon>
    </lineage>
</organism>
<dbReference type="AlphaFoldDB" id="A0A5J9U770"/>
<keyword evidence="3" id="KW-1185">Reference proteome</keyword>
<dbReference type="InterPro" id="IPR013216">
    <property type="entry name" value="Methyltransf_11"/>
</dbReference>
<dbReference type="Proteomes" id="UP000324897">
    <property type="component" value="Chromosome 7"/>
</dbReference>
<dbReference type="GO" id="GO:0008757">
    <property type="term" value="F:S-adenosylmethionine-dependent methyltransferase activity"/>
    <property type="evidence" value="ECO:0007669"/>
    <property type="project" value="InterPro"/>
</dbReference>
<evidence type="ECO:0000313" key="2">
    <source>
        <dbReference type="EMBL" id="TVU19098.1"/>
    </source>
</evidence>
<feature type="domain" description="Methyltransferase type 11" evidence="1">
    <location>
        <begin position="18"/>
        <end position="81"/>
    </location>
</feature>
<reference evidence="2 3" key="1">
    <citation type="journal article" date="2019" name="Sci. Rep.">
        <title>A high-quality genome of Eragrostis curvula grass provides insights into Poaceae evolution and supports new strategies to enhance forage quality.</title>
        <authorList>
            <person name="Carballo J."/>
            <person name="Santos B.A.C.M."/>
            <person name="Zappacosta D."/>
            <person name="Garbus I."/>
            <person name="Selva J.P."/>
            <person name="Gallo C.A."/>
            <person name="Diaz A."/>
            <person name="Albertini E."/>
            <person name="Caccamo M."/>
            <person name="Echenique V."/>
        </authorList>
    </citation>
    <scope>NUCLEOTIDE SEQUENCE [LARGE SCALE GENOMIC DNA]</scope>
    <source>
        <strain evidence="3">cv. Victoria</strain>
        <tissue evidence="2">Leaf</tissue>
    </source>
</reference>
<evidence type="ECO:0000313" key="3">
    <source>
        <dbReference type="Proteomes" id="UP000324897"/>
    </source>
</evidence>
<evidence type="ECO:0000259" key="1">
    <source>
        <dbReference type="Pfam" id="PF08241"/>
    </source>
</evidence>